<dbReference type="STRING" id="1817895.AUJ95_01175"/>
<comment type="caution">
    <text evidence="1">The sequence shown here is derived from an EMBL/GenBank/DDBJ whole genome shotgun (WGS) entry which is preliminary data.</text>
</comment>
<accession>A0A1J5E3I5</accession>
<gene>
    <name evidence="1" type="ORF">AUJ95_01175</name>
</gene>
<organism evidence="1 2">
    <name type="scientific">Candidatus Desantisbacteria bacterium CG2_30_40_21</name>
    <dbReference type="NCBI Taxonomy" id="1817895"/>
    <lineage>
        <taxon>Bacteria</taxon>
        <taxon>Candidatus Desantisiibacteriota</taxon>
    </lineage>
</organism>
<sequence>MKRCYDVRGCPASHYLRCQAYSSGKDCWEVLDIPCCKRNDKERCKECDIYQKVFGIVKKEI</sequence>
<reference evidence="1 2" key="1">
    <citation type="journal article" date="2016" name="Environ. Microbiol.">
        <title>Genomic resolution of a cold subsurface aquifer community provides metabolic insights for novel microbes adapted to high CO concentrations.</title>
        <authorList>
            <person name="Probst A.J."/>
            <person name="Castelle C.J."/>
            <person name="Singh A."/>
            <person name="Brown C.T."/>
            <person name="Anantharaman K."/>
            <person name="Sharon I."/>
            <person name="Hug L.A."/>
            <person name="Burstein D."/>
            <person name="Emerson J.B."/>
            <person name="Thomas B.C."/>
            <person name="Banfield J.F."/>
        </authorList>
    </citation>
    <scope>NUCLEOTIDE SEQUENCE [LARGE SCALE GENOMIC DNA]</scope>
    <source>
        <strain evidence="1">CG2_30_40_21</strain>
    </source>
</reference>
<dbReference type="AlphaFoldDB" id="A0A1J5E3I5"/>
<dbReference type="EMBL" id="MNYI01000030">
    <property type="protein sequence ID" value="OIP42953.1"/>
    <property type="molecule type" value="Genomic_DNA"/>
</dbReference>
<name>A0A1J5E3I5_9BACT</name>
<protein>
    <submittedName>
        <fullName evidence="1">Uncharacterized protein</fullName>
    </submittedName>
</protein>
<evidence type="ECO:0000313" key="1">
    <source>
        <dbReference type="EMBL" id="OIP42953.1"/>
    </source>
</evidence>
<dbReference type="Proteomes" id="UP000183085">
    <property type="component" value="Unassembled WGS sequence"/>
</dbReference>
<proteinExistence type="predicted"/>
<evidence type="ECO:0000313" key="2">
    <source>
        <dbReference type="Proteomes" id="UP000183085"/>
    </source>
</evidence>